<evidence type="ECO:0000256" key="1">
    <source>
        <dbReference type="SAM" id="Phobius"/>
    </source>
</evidence>
<feature type="transmembrane region" description="Helical" evidence="1">
    <location>
        <begin position="38"/>
        <end position="61"/>
    </location>
</feature>
<keyword evidence="2" id="KW-0732">Signal</keyword>
<evidence type="ECO:0000313" key="3">
    <source>
        <dbReference type="EMBL" id="MBA9079052.1"/>
    </source>
</evidence>
<organism evidence="3 4">
    <name type="scientific">Rufibacter quisquiliarum</name>
    <dbReference type="NCBI Taxonomy" id="1549639"/>
    <lineage>
        <taxon>Bacteria</taxon>
        <taxon>Pseudomonadati</taxon>
        <taxon>Bacteroidota</taxon>
        <taxon>Cytophagia</taxon>
        <taxon>Cytophagales</taxon>
        <taxon>Hymenobacteraceae</taxon>
        <taxon>Rufibacter</taxon>
    </lineage>
</organism>
<evidence type="ECO:0000313" key="4">
    <source>
        <dbReference type="Proteomes" id="UP000563094"/>
    </source>
</evidence>
<sequence length="64" mass="7108">MKSGTQIFLVGALLLSSLPAWACLSCNRPLQVSVFAADFWLNVFYMALPLLVVGAVVYRIYKLK</sequence>
<proteinExistence type="predicted"/>
<accession>A0A839GJK8</accession>
<keyword evidence="4" id="KW-1185">Reference proteome</keyword>
<keyword evidence="1" id="KW-1133">Transmembrane helix</keyword>
<comment type="caution">
    <text evidence="3">The sequence shown here is derived from an EMBL/GenBank/DDBJ whole genome shotgun (WGS) entry which is preliminary data.</text>
</comment>
<keyword evidence="1" id="KW-0812">Transmembrane</keyword>
<feature type="chain" id="PRO_5032800270" evidence="2">
    <location>
        <begin position="23"/>
        <end position="64"/>
    </location>
</feature>
<dbReference type="AlphaFoldDB" id="A0A839GJK8"/>
<evidence type="ECO:0000256" key="2">
    <source>
        <dbReference type="SAM" id="SignalP"/>
    </source>
</evidence>
<gene>
    <name evidence="3" type="ORF">FHS90_003787</name>
</gene>
<dbReference type="EMBL" id="JACJIQ010000018">
    <property type="protein sequence ID" value="MBA9079052.1"/>
    <property type="molecule type" value="Genomic_DNA"/>
</dbReference>
<dbReference type="Proteomes" id="UP000563094">
    <property type="component" value="Unassembled WGS sequence"/>
</dbReference>
<reference evidence="3 4" key="1">
    <citation type="submission" date="2020-08" db="EMBL/GenBank/DDBJ databases">
        <title>Genomic Encyclopedia of Type Strains, Phase IV (KMG-IV): sequencing the most valuable type-strain genomes for metagenomic binning, comparative biology and taxonomic classification.</title>
        <authorList>
            <person name="Goeker M."/>
        </authorList>
    </citation>
    <scope>NUCLEOTIDE SEQUENCE [LARGE SCALE GENOMIC DNA]</scope>
    <source>
        <strain evidence="3 4">DSM 29854</strain>
    </source>
</reference>
<keyword evidence="1" id="KW-0472">Membrane</keyword>
<protein>
    <submittedName>
        <fullName evidence="3">Uncharacterized protein</fullName>
    </submittedName>
</protein>
<name>A0A839GJK8_9BACT</name>
<feature type="signal peptide" evidence="2">
    <location>
        <begin position="1"/>
        <end position="22"/>
    </location>
</feature>